<dbReference type="Proteomes" id="UP000689195">
    <property type="component" value="Unassembled WGS sequence"/>
</dbReference>
<accession>A0A8S1UIG7</accession>
<evidence type="ECO:0000256" key="1">
    <source>
        <dbReference type="SAM" id="Phobius"/>
    </source>
</evidence>
<feature type="signal peptide" evidence="2">
    <location>
        <begin position="1"/>
        <end position="18"/>
    </location>
</feature>
<feature type="chain" id="PRO_5035780010" description="Transmembrane protein" evidence="2">
    <location>
        <begin position="19"/>
        <end position="1292"/>
    </location>
</feature>
<reference evidence="3" key="1">
    <citation type="submission" date="2021-01" db="EMBL/GenBank/DDBJ databases">
        <authorList>
            <consortium name="Genoscope - CEA"/>
            <person name="William W."/>
        </authorList>
    </citation>
    <scope>NUCLEOTIDE SEQUENCE</scope>
</reference>
<keyword evidence="2" id="KW-0732">Signal</keyword>
<feature type="transmembrane region" description="Helical" evidence="1">
    <location>
        <begin position="1266"/>
        <end position="1286"/>
    </location>
</feature>
<name>A0A8S1UIG7_9CILI</name>
<keyword evidence="1" id="KW-0812">Transmembrane</keyword>
<dbReference type="OrthoDB" id="308225at2759"/>
<keyword evidence="1" id="KW-0472">Membrane</keyword>
<comment type="caution">
    <text evidence="3">The sequence shown here is derived from an EMBL/GenBank/DDBJ whole genome shotgun (WGS) entry which is preliminary data.</text>
</comment>
<keyword evidence="1" id="KW-1133">Transmembrane helix</keyword>
<proteinExistence type="predicted"/>
<keyword evidence="4" id="KW-1185">Reference proteome</keyword>
<dbReference type="EMBL" id="CAJJDO010000039">
    <property type="protein sequence ID" value="CAD8163532.1"/>
    <property type="molecule type" value="Genomic_DNA"/>
</dbReference>
<evidence type="ECO:0000313" key="4">
    <source>
        <dbReference type="Proteomes" id="UP000689195"/>
    </source>
</evidence>
<organism evidence="3 4">
    <name type="scientific">Paramecium pentaurelia</name>
    <dbReference type="NCBI Taxonomy" id="43138"/>
    <lineage>
        <taxon>Eukaryota</taxon>
        <taxon>Sar</taxon>
        <taxon>Alveolata</taxon>
        <taxon>Ciliophora</taxon>
        <taxon>Intramacronucleata</taxon>
        <taxon>Oligohymenophorea</taxon>
        <taxon>Peniculida</taxon>
        <taxon>Parameciidae</taxon>
        <taxon>Paramecium</taxon>
    </lineage>
</organism>
<evidence type="ECO:0000313" key="3">
    <source>
        <dbReference type="EMBL" id="CAD8163532.1"/>
    </source>
</evidence>
<evidence type="ECO:0000256" key="2">
    <source>
        <dbReference type="SAM" id="SignalP"/>
    </source>
</evidence>
<evidence type="ECO:0008006" key="5">
    <source>
        <dbReference type="Google" id="ProtNLM"/>
    </source>
</evidence>
<gene>
    <name evidence="3" type="ORF">PPENT_87.1.T0390268</name>
</gene>
<sequence length="1292" mass="156078">MYFITFFILDALAEILYSIPNQNNYLSPANEQECQNIVLMENQNFYLELDKEANIFYRFSNDFQELFSDKWNLTFIEFVSQVEFAPDYFSILQSEYLLFDDGMCFCSLLQNQRNLDYSIYCKDVMVQKYIGYQVQFSEIQEFSFLILYQDGLKCNSFVFLNQLFYLLCIIEDQMQIITFDLEGNRYQQNYTISSQQCEVKYQIIQRFSLLIAFYKCVNWEIMIYDHKLQDLIRITDQEIYLKAQSDSNKYLQDIFICQDNLFLIFDHEYFQLRILSFQSPINSIDSTIHIEKIKNLQFMLLSSCTLENKIISEYTIHSTLIDFELINLKSIMKLGRYLTFLIYSDHLIVRLTKEITQQIHIEINQFCYIQQKLNYFVIVDKQNKVNLFEINLFQNYFIYQSNIKYVGFYKIEDQIVKLIKCFVINQYQHQEDKLKTSIENLKNYNYMIQIDDNFDNIEIEKSHFFLNPNQKFHFNFPNIFYQRIEHTKNNQICNINRQQLKHASKFLIFKINLQNYLMFNRNELLVIYHCNSQDFSYFNLKIDLNLIKIFYIQNVQLALVQETEGRIITFLLYQKLYDSIPYQMQQFKEQIRVSLLYRNYLIILLQNSNQLFFQYLKENTFINQSHYNPHYFNNNTDFQEKIKNTIKILNFYNIFILQYESHLIVQVEQFVFQTINLKMVLLGGFQKRSQPLQIILIGMNQEMNRIDKYLITKENYYKISTFYFQDYIPIQPLEYQFHENNLIITTKTQNQDLFHIMIFFIDQKNNLEYYEIISTPYKYFYAISDFLYYYNTNQELIEYNIKYFTLDYCLQDFNQIIYNLQFQIDIINPYSQIDNSNYSEQLNLFVINYKENLQLINKSNPKIMLNNNQAIINPNKFVHGIFYEFYLQNTTSFILQSPFKVVSQKKCLDLYNNLCVIQFDPQFIVQDITKNVEQNQTFSIRITEDFKIHGCNEGIIITQQIDIENIKIQYFKKDIEIFILIKGKLKETQIKQQILIVQTSEFIYYYFINEEITFIYSCAFNLITQYHNLFHQIDTDKICQTLFEFNEIQILCSQIQQGVKLSIQNYTIPIQDIYDSINLGHPYFQNDAKIKILSLISTLQNVLDLKIVINYIRQQQRYGQILQFHVQITLQNQEYQIILTNLIRLPKFNLNCLLQLLQDNLLFICQQLKIYLYKLQDEFQVLDPYAIQQFPGQLFSILNNTHIAIYNQINNEVNILNIDFWRLIKNDNIIIEDEQNVTFILQNYLTQLELKVNVVNQRKFENYLTFIRFIIIIIINSLFIQIFISVKKQNRK</sequence>
<protein>
    <recommendedName>
        <fullName evidence="5">Transmembrane protein</fullName>
    </recommendedName>
</protein>